<dbReference type="EMBL" id="JAUTXY010000023">
    <property type="protein sequence ID" value="MEE2061892.1"/>
    <property type="molecule type" value="Genomic_DNA"/>
</dbReference>
<evidence type="ECO:0000313" key="2">
    <source>
        <dbReference type="Proteomes" id="UP001336020"/>
    </source>
</evidence>
<dbReference type="Gene3D" id="1.10.620.20">
    <property type="entry name" value="Ribonucleotide Reductase, subunit A"/>
    <property type="match status" value="1"/>
</dbReference>
<keyword evidence="2" id="KW-1185">Reference proteome</keyword>
<sequence>MIDPEFGIPLAHAGAATAEPVRARLRPPELPGHDPTDPVESAVIRGLSRSWGRRAAVKKDEPDLDAMFEPALRDFPDRMIPFHNDPRFLALDEHHRARIGAWAWIAYNKNVIDIEQHVVNPGFGLITSDVFGLGPHDTVTVGVLQAMVDEQYHTLMHQNANSLTRRRRGWAMPDAVLPPCATVRAHDAAVAHALDLRHAALIRLAFTTVAETSISAYLGLFTGDETVQPVNRSTVAVHRRDELCHSSLAGELLTMVFDELDATERELLLDALATGIEAFTGNDMDTWAAIVAHEQIPGGQAMLADTAAAAAAQPVVQDCTAIRRLCGHLGVEADLVARGPFDHPG</sequence>
<proteinExistence type="predicted"/>
<dbReference type="InterPro" id="IPR025859">
    <property type="entry name" value="AurF/CmlI"/>
</dbReference>
<reference evidence="1 2" key="1">
    <citation type="submission" date="2023-07" db="EMBL/GenBank/DDBJ databases">
        <authorList>
            <person name="Girao M."/>
            <person name="Carvalho M.F."/>
        </authorList>
    </citation>
    <scope>NUCLEOTIDE SEQUENCE [LARGE SCALE GENOMIC DNA]</scope>
    <source>
        <strain evidence="1 2">YIM65754</strain>
    </source>
</reference>
<name>A0ABU7LK01_9NOCA</name>
<evidence type="ECO:0000313" key="1">
    <source>
        <dbReference type="EMBL" id="MEE2061892.1"/>
    </source>
</evidence>
<comment type="caution">
    <text evidence="1">The sequence shown here is derived from an EMBL/GenBank/DDBJ whole genome shotgun (WGS) entry which is preliminary data.</text>
</comment>
<dbReference type="Proteomes" id="UP001336020">
    <property type="component" value="Unassembled WGS sequence"/>
</dbReference>
<accession>A0ABU7LK01</accession>
<gene>
    <name evidence="1" type="ORF">Q7514_30635</name>
</gene>
<dbReference type="Pfam" id="PF11583">
    <property type="entry name" value="AurF"/>
    <property type="match status" value="1"/>
</dbReference>
<organism evidence="1 2">
    <name type="scientific">Rhodococcus artemisiae</name>
    <dbReference type="NCBI Taxonomy" id="714159"/>
    <lineage>
        <taxon>Bacteria</taxon>
        <taxon>Bacillati</taxon>
        <taxon>Actinomycetota</taxon>
        <taxon>Actinomycetes</taxon>
        <taxon>Mycobacteriales</taxon>
        <taxon>Nocardiaceae</taxon>
        <taxon>Rhodococcus</taxon>
    </lineage>
</organism>
<dbReference type="InterPro" id="IPR012348">
    <property type="entry name" value="RNR-like"/>
</dbReference>
<dbReference type="RefSeq" id="WP_330137029.1">
    <property type="nucleotide sequence ID" value="NZ_JAUTXY010000023.1"/>
</dbReference>
<protein>
    <submittedName>
        <fullName evidence="1">Diiron oxygenase</fullName>
    </submittedName>
</protein>